<comment type="caution">
    <text evidence="2">The sequence shown here is derived from an EMBL/GenBank/DDBJ whole genome shotgun (WGS) entry which is preliminary data.</text>
</comment>
<dbReference type="EMBL" id="BMKV01000003">
    <property type="protein sequence ID" value="GGI80569.1"/>
    <property type="molecule type" value="Genomic_DNA"/>
</dbReference>
<protein>
    <recommendedName>
        <fullName evidence="4">SRPBCC family protein</fullName>
    </recommendedName>
</protein>
<sequence>MLSLRSADHHGSARTPGNRVPRAIGTAVSVGVLTHVVLPRLLGRWGAAGYEAGMPLPGDHLIPGPDSVQTMAVTISAPPAQVWPWLVQMGVDRAGLYSYTWVENGLLHLGVTNADRIHPEWQDLVVGDTIAFTPAHYPGGRMGPRVVELESGRHLVLDASPGAPAGTVTGTWQFILHEADDGGTRLLLRTRTGPGRPAGLRFMDFLLQPGYLVMDRAMLLGIKQRAERQAKKDQAFAESPLS</sequence>
<organism evidence="2 3">
    <name type="scientific">Pseudarthrobacter scleromae</name>
    <dbReference type="NCBI Taxonomy" id="158897"/>
    <lineage>
        <taxon>Bacteria</taxon>
        <taxon>Bacillati</taxon>
        <taxon>Actinomycetota</taxon>
        <taxon>Actinomycetes</taxon>
        <taxon>Micrococcales</taxon>
        <taxon>Micrococcaceae</taxon>
        <taxon>Pseudarthrobacter</taxon>
    </lineage>
</organism>
<dbReference type="InterPro" id="IPR023393">
    <property type="entry name" value="START-like_dom_sf"/>
</dbReference>
<name>A0ABQ2CEQ9_9MICC</name>
<feature type="compositionally biased region" description="Basic and acidic residues" evidence="1">
    <location>
        <begin position="1"/>
        <end position="11"/>
    </location>
</feature>
<dbReference type="SUPFAM" id="SSF55961">
    <property type="entry name" value="Bet v1-like"/>
    <property type="match status" value="1"/>
</dbReference>
<dbReference type="Gene3D" id="3.30.530.20">
    <property type="match status" value="1"/>
</dbReference>
<evidence type="ECO:0008006" key="4">
    <source>
        <dbReference type="Google" id="ProtNLM"/>
    </source>
</evidence>
<dbReference type="Proteomes" id="UP000658754">
    <property type="component" value="Unassembled WGS sequence"/>
</dbReference>
<accession>A0ABQ2CEQ9</accession>
<reference evidence="3" key="1">
    <citation type="journal article" date="2019" name="Int. J. Syst. Evol. Microbiol.">
        <title>The Global Catalogue of Microorganisms (GCM) 10K type strain sequencing project: providing services to taxonomists for standard genome sequencing and annotation.</title>
        <authorList>
            <consortium name="The Broad Institute Genomics Platform"/>
            <consortium name="The Broad Institute Genome Sequencing Center for Infectious Disease"/>
            <person name="Wu L."/>
            <person name="Ma J."/>
        </authorList>
    </citation>
    <scope>NUCLEOTIDE SEQUENCE [LARGE SCALE GENOMIC DNA]</scope>
    <source>
        <strain evidence="3">CGMCC 1.3601</strain>
    </source>
</reference>
<evidence type="ECO:0000256" key="1">
    <source>
        <dbReference type="SAM" id="MobiDB-lite"/>
    </source>
</evidence>
<evidence type="ECO:0000313" key="2">
    <source>
        <dbReference type="EMBL" id="GGI80569.1"/>
    </source>
</evidence>
<proteinExistence type="predicted"/>
<keyword evidence="3" id="KW-1185">Reference proteome</keyword>
<feature type="region of interest" description="Disordered" evidence="1">
    <location>
        <begin position="1"/>
        <end position="20"/>
    </location>
</feature>
<evidence type="ECO:0000313" key="3">
    <source>
        <dbReference type="Proteomes" id="UP000658754"/>
    </source>
</evidence>
<gene>
    <name evidence="2" type="ORF">GCM10007175_17280</name>
</gene>